<dbReference type="PRINTS" id="PR00507">
    <property type="entry name" value="N12N6MTFRASE"/>
</dbReference>
<comment type="similarity">
    <text evidence="1">Belongs to the N(4)/N(6)-methyltransferase family.</text>
</comment>
<dbReference type="InterPro" id="IPR051537">
    <property type="entry name" value="DNA_Adenine_Mtase"/>
</dbReference>
<dbReference type="EC" id="2.1.1.72" evidence="2"/>
<sequence>MITGATKSKVDAIWQKMWEGGITNPIEVISQLTYLMFMRSLDEKELETEKMEQMLGTELDHIFPETYRNSYGAEVPGDQLRWSRFKDLPAQEMYRVVNEFAFPFIKQLGDESVFAKAMESATFGFPAGKPSLLERAVDGVEGLLSEFDDHVGDLGDLYEYMLSKLSTAGTNGQFRTPQHIRNMMVAMVDPKPGELICDPACGTAGFLISAAEHIRSAYESQMTGDDWDSYAGKNGAAPQFSGFEIDQTMLRISTMNLMLHGVDAPDVRYLDSISKNNTVSGKYDVVLANPPFTGSVDVEDIDKSLRGIVDSKQTELLFVALFLRMLKLGGRCACIVPNGVLFRSNSKAYEQLRRELVENQKLEAIIYMPSGVFKPYSGVSTAILVFTKTDAGGTDDVWLYNMEGDGYTLDDKRDPDEKHDDIPDILSRWRNLGAERDRARTEKSFLVSRSEIVENGYDFSFNKYTETVYERIEYPPTEEILDDLDDLNRQMAESLTELRHMLGGGQND</sequence>
<dbReference type="Gene3D" id="3.40.50.150">
    <property type="entry name" value="Vaccinia Virus protein VP39"/>
    <property type="match status" value="1"/>
</dbReference>
<dbReference type="InterPro" id="IPR022749">
    <property type="entry name" value="D12N6_MeTrfase_N"/>
</dbReference>
<dbReference type="Gene3D" id="1.20.1260.30">
    <property type="match status" value="1"/>
</dbReference>
<keyword evidence="6" id="KW-0680">Restriction system</keyword>
<dbReference type="PANTHER" id="PTHR42933">
    <property type="entry name" value="SLR6095 PROTEIN"/>
    <property type="match status" value="1"/>
</dbReference>
<evidence type="ECO:0000256" key="1">
    <source>
        <dbReference type="ARBA" id="ARBA00006594"/>
    </source>
</evidence>
<accession>A0A7Y0UVA3</accession>
<dbReference type="AlphaFoldDB" id="A0A7Y0UVA3"/>
<gene>
    <name evidence="10" type="ORF">HHJ77_11045</name>
</gene>
<protein>
    <recommendedName>
        <fullName evidence="2">site-specific DNA-methyltransferase (adenine-specific)</fullName>
        <ecNumber evidence="2">2.1.1.72</ecNumber>
    </recommendedName>
</protein>
<evidence type="ECO:0000313" key="10">
    <source>
        <dbReference type="EMBL" id="NMX04420.1"/>
    </source>
</evidence>
<evidence type="ECO:0000313" key="11">
    <source>
        <dbReference type="Proteomes" id="UP000575397"/>
    </source>
</evidence>
<keyword evidence="3 10" id="KW-0489">Methyltransferase</keyword>
<feature type="domain" description="DNA methylase adenine-specific" evidence="8">
    <location>
        <begin position="153"/>
        <end position="468"/>
    </location>
</feature>
<dbReference type="InterPro" id="IPR029063">
    <property type="entry name" value="SAM-dependent_MTases_sf"/>
</dbReference>
<evidence type="ECO:0000259" key="9">
    <source>
        <dbReference type="Pfam" id="PF12161"/>
    </source>
</evidence>
<dbReference type="Proteomes" id="UP000575397">
    <property type="component" value="Unassembled WGS sequence"/>
</dbReference>
<dbReference type="InterPro" id="IPR002052">
    <property type="entry name" value="DNA_methylase_N6_adenine_CS"/>
</dbReference>
<dbReference type="Pfam" id="PF02384">
    <property type="entry name" value="N6_Mtase"/>
    <property type="match status" value="1"/>
</dbReference>
<evidence type="ECO:0000256" key="6">
    <source>
        <dbReference type="ARBA" id="ARBA00022747"/>
    </source>
</evidence>
<evidence type="ECO:0000259" key="8">
    <source>
        <dbReference type="Pfam" id="PF02384"/>
    </source>
</evidence>
<feature type="domain" description="N6 adenine-specific DNA methyltransferase N-terminal" evidence="9">
    <location>
        <begin position="7"/>
        <end position="138"/>
    </location>
</feature>
<evidence type="ECO:0000256" key="7">
    <source>
        <dbReference type="ARBA" id="ARBA00047942"/>
    </source>
</evidence>
<evidence type="ECO:0000256" key="2">
    <source>
        <dbReference type="ARBA" id="ARBA00011900"/>
    </source>
</evidence>
<dbReference type="InterPro" id="IPR003356">
    <property type="entry name" value="DNA_methylase_A-5"/>
</dbReference>
<dbReference type="GO" id="GO:0009007">
    <property type="term" value="F:site-specific DNA-methyltransferase (adenine-specific) activity"/>
    <property type="evidence" value="ECO:0007669"/>
    <property type="project" value="UniProtKB-EC"/>
</dbReference>
<keyword evidence="4 10" id="KW-0808">Transferase</keyword>
<dbReference type="GO" id="GO:0032259">
    <property type="term" value="P:methylation"/>
    <property type="evidence" value="ECO:0007669"/>
    <property type="project" value="UniProtKB-KW"/>
</dbReference>
<evidence type="ECO:0000256" key="5">
    <source>
        <dbReference type="ARBA" id="ARBA00022691"/>
    </source>
</evidence>
<keyword evidence="5" id="KW-0949">S-adenosyl-L-methionine</keyword>
<dbReference type="SUPFAM" id="SSF53335">
    <property type="entry name" value="S-adenosyl-L-methionine-dependent methyltransferases"/>
    <property type="match status" value="1"/>
</dbReference>
<dbReference type="GO" id="GO:0009307">
    <property type="term" value="P:DNA restriction-modification system"/>
    <property type="evidence" value="ECO:0007669"/>
    <property type="project" value="UniProtKB-KW"/>
</dbReference>
<comment type="caution">
    <text evidence="10">The sequence shown here is derived from an EMBL/GenBank/DDBJ whole genome shotgun (WGS) entry which is preliminary data.</text>
</comment>
<evidence type="ECO:0000256" key="3">
    <source>
        <dbReference type="ARBA" id="ARBA00022603"/>
    </source>
</evidence>
<dbReference type="InterPro" id="IPR038333">
    <property type="entry name" value="T1MK-like_N_sf"/>
</dbReference>
<dbReference type="GO" id="GO:0003677">
    <property type="term" value="F:DNA binding"/>
    <property type="evidence" value="ECO:0007669"/>
    <property type="project" value="InterPro"/>
</dbReference>
<comment type="catalytic activity">
    <reaction evidence="7">
        <text>a 2'-deoxyadenosine in DNA + S-adenosyl-L-methionine = an N(6)-methyl-2'-deoxyadenosine in DNA + S-adenosyl-L-homocysteine + H(+)</text>
        <dbReference type="Rhea" id="RHEA:15197"/>
        <dbReference type="Rhea" id="RHEA-COMP:12418"/>
        <dbReference type="Rhea" id="RHEA-COMP:12419"/>
        <dbReference type="ChEBI" id="CHEBI:15378"/>
        <dbReference type="ChEBI" id="CHEBI:57856"/>
        <dbReference type="ChEBI" id="CHEBI:59789"/>
        <dbReference type="ChEBI" id="CHEBI:90615"/>
        <dbReference type="ChEBI" id="CHEBI:90616"/>
        <dbReference type="EC" id="2.1.1.72"/>
    </reaction>
</comment>
<dbReference type="PROSITE" id="PS00092">
    <property type="entry name" value="N6_MTASE"/>
    <property type="match status" value="1"/>
</dbReference>
<proteinExistence type="inferred from homology"/>
<dbReference type="Pfam" id="PF12161">
    <property type="entry name" value="HsdM_N"/>
    <property type="match status" value="1"/>
</dbReference>
<evidence type="ECO:0000256" key="4">
    <source>
        <dbReference type="ARBA" id="ARBA00022679"/>
    </source>
</evidence>
<dbReference type="RefSeq" id="WP_169763283.1">
    <property type="nucleotide sequence ID" value="NZ_JABCUQ010000036.1"/>
</dbReference>
<dbReference type="GO" id="GO:0008170">
    <property type="term" value="F:N-methyltransferase activity"/>
    <property type="evidence" value="ECO:0007669"/>
    <property type="project" value="InterPro"/>
</dbReference>
<dbReference type="PANTHER" id="PTHR42933:SF3">
    <property type="entry name" value="TYPE I RESTRICTION ENZYME MJAVIII METHYLASE SUBUNIT"/>
    <property type="match status" value="1"/>
</dbReference>
<reference evidence="10 11" key="1">
    <citation type="submission" date="2020-04" db="EMBL/GenBank/DDBJ databases">
        <title>Antimicrobial susceptibility and clonality of vaginal-derived multi-drug resistant Mobiluncus isolates in China.</title>
        <authorList>
            <person name="Zhang X."/>
        </authorList>
    </citation>
    <scope>NUCLEOTIDE SEQUENCE [LARGE SCALE GENOMIC DNA]</scope>
    <source>
        <strain evidence="10 11">12</strain>
    </source>
</reference>
<organism evidence="10 11">
    <name type="scientific">Mobiluncus mulieris</name>
    <dbReference type="NCBI Taxonomy" id="2052"/>
    <lineage>
        <taxon>Bacteria</taxon>
        <taxon>Bacillati</taxon>
        <taxon>Actinomycetota</taxon>
        <taxon>Actinomycetes</taxon>
        <taxon>Actinomycetales</taxon>
        <taxon>Actinomycetaceae</taxon>
        <taxon>Mobiluncus</taxon>
    </lineage>
</organism>
<dbReference type="EMBL" id="JABCUS010000037">
    <property type="protein sequence ID" value="NMX04420.1"/>
    <property type="molecule type" value="Genomic_DNA"/>
</dbReference>
<name>A0A7Y0UVA3_9ACTO</name>